<keyword evidence="9" id="KW-0460">Magnesium</keyword>
<evidence type="ECO:0000313" key="14">
    <source>
        <dbReference type="WBParaSite" id="SMTH1_2500.1"/>
    </source>
</evidence>
<evidence type="ECO:0000256" key="3">
    <source>
        <dbReference type="ARBA" id="ARBA00004922"/>
    </source>
</evidence>
<dbReference type="GO" id="GO:1904423">
    <property type="term" value="C:dehydrodolichyl diphosphate synthase complex"/>
    <property type="evidence" value="ECO:0007669"/>
    <property type="project" value="InterPro"/>
</dbReference>
<dbReference type="InterPro" id="IPR038887">
    <property type="entry name" value="Nus1/NgBR"/>
</dbReference>
<name>A0AA85B3M2_9TREM</name>
<dbReference type="GO" id="GO:0005789">
    <property type="term" value="C:endoplasmic reticulum membrane"/>
    <property type="evidence" value="ECO:0007669"/>
    <property type="project" value="UniProtKB-SubCell"/>
</dbReference>
<keyword evidence="6" id="KW-0808">Transferase</keyword>
<comment type="similarity">
    <text evidence="4">Belongs to the UPP synthase family.</text>
</comment>
<evidence type="ECO:0000256" key="11">
    <source>
        <dbReference type="ARBA" id="ARBA00023136"/>
    </source>
</evidence>
<dbReference type="GO" id="GO:0045547">
    <property type="term" value="F:ditrans,polycis-polyprenyl diphosphate synthase [(2E,6E)-farnesyl diphosphate specific] activity"/>
    <property type="evidence" value="ECO:0007669"/>
    <property type="project" value="UniProtKB-EC"/>
</dbReference>
<evidence type="ECO:0000256" key="5">
    <source>
        <dbReference type="ARBA" id="ARBA00012596"/>
    </source>
</evidence>
<keyword evidence="7" id="KW-0812">Transmembrane</keyword>
<dbReference type="WBParaSite" id="SMTH1_2500.1">
    <property type="protein sequence ID" value="SMTH1_2500.1"/>
    <property type="gene ID" value="SMTH1_2500"/>
</dbReference>
<evidence type="ECO:0000256" key="6">
    <source>
        <dbReference type="ARBA" id="ARBA00022679"/>
    </source>
</evidence>
<reference evidence="14" key="1">
    <citation type="submission" date="2023-11" db="UniProtKB">
        <authorList>
            <consortium name="WormBaseParasite"/>
        </authorList>
    </citation>
    <scope>IDENTIFICATION</scope>
</reference>
<dbReference type="Gene3D" id="3.40.1180.10">
    <property type="entry name" value="Decaprenyl diphosphate synthase-like"/>
    <property type="match status" value="1"/>
</dbReference>
<proteinExistence type="inferred from homology"/>
<dbReference type="PANTHER" id="PTHR21528:SF0">
    <property type="entry name" value="DEHYDRODOLICHYL DIPHOSPHATE SYNTHASE COMPLEX SUBUNIT NUS1"/>
    <property type="match status" value="1"/>
</dbReference>
<evidence type="ECO:0000256" key="4">
    <source>
        <dbReference type="ARBA" id="ARBA00005432"/>
    </source>
</evidence>
<dbReference type="PANTHER" id="PTHR21528">
    <property type="entry name" value="DEHYDRODOLICHYL DIPHOSPHATE SYNTHASE COMPLEX SUBUNIT NUS1"/>
    <property type="match status" value="1"/>
</dbReference>
<dbReference type="AlphaFoldDB" id="A0AA85B3M2"/>
<dbReference type="SUPFAM" id="SSF64005">
    <property type="entry name" value="Undecaprenyl diphosphate synthase"/>
    <property type="match status" value="1"/>
</dbReference>
<evidence type="ECO:0000256" key="8">
    <source>
        <dbReference type="ARBA" id="ARBA00022824"/>
    </source>
</evidence>
<comment type="pathway">
    <text evidence="3">Protein modification; protein glycosylation.</text>
</comment>
<keyword evidence="11" id="KW-0472">Membrane</keyword>
<dbReference type="EC" id="2.5.1.87" evidence="5"/>
<comment type="subcellular location">
    <subcellularLocation>
        <location evidence="2">Endoplasmic reticulum membrane</location>
    </subcellularLocation>
</comment>
<sequence>MILALITFVYKLKIFVLKILQLLLLKSSLSAYFQSSWSDLEKNHTKLPKIPQHISFVIFEEIFSAQDIANLVIWCSAIGVSYLSLSDMKGNILHLRDSVEHFIKEKNYSVKKNKEAKSSVIYSPLSRVLSKITVNYLGCDDGFDQICQSARYLCTSASTLTDEKVNQTIAELTKVPDVDLTIHCGLSSSFSGLLPWQSRFSEFIQCPSVRGLRLSDFHQIVCRFGMVKQRWGR</sequence>
<organism evidence="13 14">
    <name type="scientific">Schistosoma mattheei</name>
    <dbReference type="NCBI Taxonomy" id="31246"/>
    <lineage>
        <taxon>Eukaryota</taxon>
        <taxon>Metazoa</taxon>
        <taxon>Spiralia</taxon>
        <taxon>Lophotrochozoa</taxon>
        <taxon>Platyhelminthes</taxon>
        <taxon>Trematoda</taxon>
        <taxon>Digenea</taxon>
        <taxon>Strigeidida</taxon>
        <taxon>Schistosomatoidea</taxon>
        <taxon>Schistosomatidae</taxon>
        <taxon>Schistosoma</taxon>
    </lineage>
</organism>
<comment type="catalytic activity">
    <reaction evidence="12">
        <text>n isopentenyl diphosphate + (2E,6E)-farnesyl diphosphate = a di-trans,poly-cis-polyprenyl diphosphate + n diphosphate</text>
        <dbReference type="Rhea" id="RHEA:53008"/>
        <dbReference type="Rhea" id="RHEA-COMP:19494"/>
        <dbReference type="ChEBI" id="CHEBI:33019"/>
        <dbReference type="ChEBI" id="CHEBI:128769"/>
        <dbReference type="ChEBI" id="CHEBI:136960"/>
        <dbReference type="ChEBI" id="CHEBI:175763"/>
        <dbReference type="EC" id="2.5.1.87"/>
    </reaction>
</comment>
<evidence type="ECO:0000256" key="1">
    <source>
        <dbReference type="ARBA" id="ARBA00001946"/>
    </source>
</evidence>
<evidence type="ECO:0000256" key="12">
    <source>
        <dbReference type="ARBA" id="ARBA00047353"/>
    </source>
</evidence>
<evidence type="ECO:0000256" key="9">
    <source>
        <dbReference type="ARBA" id="ARBA00022842"/>
    </source>
</evidence>
<comment type="cofactor">
    <cofactor evidence="1">
        <name>Mg(2+)</name>
        <dbReference type="ChEBI" id="CHEBI:18420"/>
    </cofactor>
</comment>
<evidence type="ECO:0000313" key="13">
    <source>
        <dbReference type="Proteomes" id="UP000050791"/>
    </source>
</evidence>
<evidence type="ECO:0000256" key="10">
    <source>
        <dbReference type="ARBA" id="ARBA00022989"/>
    </source>
</evidence>
<dbReference type="InterPro" id="IPR036424">
    <property type="entry name" value="UPP_synth-like_sf"/>
</dbReference>
<dbReference type="Proteomes" id="UP000050791">
    <property type="component" value="Unassembled WGS sequence"/>
</dbReference>
<evidence type="ECO:0000256" key="2">
    <source>
        <dbReference type="ARBA" id="ARBA00004586"/>
    </source>
</evidence>
<evidence type="ECO:0000256" key="7">
    <source>
        <dbReference type="ARBA" id="ARBA00022692"/>
    </source>
</evidence>
<keyword evidence="8" id="KW-0256">Endoplasmic reticulum</keyword>
<keyword evidence="10" id="KW-1133">Transmembrane helix</keyword>
<accession>A0AA85B3M2</accession>
<protein>
    <recommendedName>
        <fullName evidence="5">ditrans,polycis-polyprenyl diphosphate synthase [(2E,6E)-farnesyldiphosphate specific]</fullName>
        <ecNumber evidence="5">2.5.1.87</ecNumber>
    </recommendedName>
</protein>